<feature type="compositionally biased region" description="Basic and acidic residues" evidence="2">
    <location>
        <begin position="711"/>
        <end position="740"/>
    </location>
</feature>
<feature type="coiled-coil region" evidence="1">
    <location>
        <begin position="1373"/>
        <end position="1473"/>
    </location>
</feature>
<keyword evidence="3" id="KW-0472">Membrane</keyword>
<feature type="domain" description="SAP" evidence="4">
    <location>
        <begin position="768"/>
        <end position="802"/>
    </location>
</feature>
<dbReference type="PANTHER" id="PTHR11439">
    <property type="entry name" value="GAG-POL-RELATED RETROTRANSPOSON"/>
    <property type="match status" value="1"/>
</dbReference>
<feature type="region of interest" description="Disordered" evidence="2">
    <location>
        <begin position="711"/>
        <end position="749"/>
    </location>
</feature>
<feature type="region of interest" description="Disordered" evidence="2">
    <location>
        <begin position="808"/>
        <end position="832"/>
    </location>
</feature>
<name>A0A1Q9CZG0_SYMMI</name>
<keyword evidence="3" id="KW-0812">Transmembrane</keyword>
<comment type="caution">
    <text evidence="5">The sequence shown here is derived from an EMBL/GenBank/DDBJ whole genome shotgun (WGS) entry which is preliminary data.</text>
</comment>
<dbReference type="EMBL" id="LSRX01000821">
    <property type="protein sequence ID" value="OLP88290.1"/>
    <property type="molecule type" value="Genomic_DNA"/>
</dbReference>
<protein>
    <submittedName>
        <fullName evidence="5">Copia protein</fullName>
    </submittedName>
</protein>
<feature type="compositionally biased region" description="Basic and acidic residues" evidence="2">
    <location>
        <begin position="1581"/>
        <end position="1594"/>
    </location>
</feature>
<accession>A0A1Q9CZG0</accession>
<dbReference type="OrthoDB" id="431941at2759"/>
<feature type="region of interest" description="Disordered" evidence="2">
    <location>
        <begin position="401"/>
        <end position="460"/>
    </location>
</feature>
<dbReference type="Proteomes" id="UP000186817">
    <property type="component" value="Unassembled WGS sequence"/>
</dbReference>
<evidence type="ECO:0000256" key="3">
    <source>
        <dbReference type="SAM" id="Phobius"/>
    </source>
</evidence>
<feature type="compositionally biased region" description="Basic residues" evidence="2">
    <location>
        <begin position="141"/>
        <end position="151"/>
    </location>
</feature>
<feature type="transmembrane region" description="Helical" evidence="3">
    <location>
        <begin position="1330"/>
        <end position="1351"/>
    </location>
</feature>
<feature type="region of interest" description="Disordered" evidence="2">
    <location>
        <begin position="1539"/>
        <end position="1616"/>
    </location>
</feature>
<dbReference type="PROSITE" id="PS50800">
    <property type="entry name" value="SAP"/>
    <property type="match status" value="1"/>
</dbReference>
<keyword evidence="6" id="KW-1185">Reference proteome</keyword>
<proteinExistence type="predicted"/>
<feature type="region of interest" description="Disordered" evidence="2">
    <location>
        <begin position="285"/>
        <end position="313"/>
    </location>
</feature>
<feature type="compositionally biased region" description="Basic and acidic residues" evidence="2">
    <location>
        <begin position="409"/>
        <end position="434"/>
    </location>
</feature>
<evidence type="ECO:0000313" key="5">
    <source>
        <dbReference type="EMBL" id="OLP88290.1"/>
    </source>
</evidence>
<keyword evidence="1" id="KW-0175">Coiled coil</keyword>
<dbReference type="InterPro" id="IPR003034">
    <property type="entry name" value="SAP_dom"/>
</dbReference>
<gene>
    <name evidence="5" type="primary">GIP</name>
    <name evidence="5" type="ORF">AK812_SmicGene30390</name>
</gene>
<evidence type="ECO:0000259" key="4">
    <source>
        <dbReference type="PROSITE" id="PS50800"/>
    </source>
</evidence>
<evidence type="ECO:0000256" key="1">
    <source>
        <dbReference type="SAM" id="Coils"/>
    </source>
</evidence>
<organism evidence="5 6">
    <name type="scientific">Symbiodinium microadriaticum</name>
    <name type="common">Dinoflagellate</name>
    <name type="synonym">Zooxanthella microadriatica</name>
    <dbReference type="NCBI Taxonomy" id="2951"/>
    <lineage>
        <taxon>Eukaryota</taxon>
        <taxon>Sar</taxon>
        <taxon>Alveolata</taxon>
        <taxon>Dinophyceae</taxon>
        <taxon>Suessiales</taxon>
        <taxon>Symbiodiniaceae</taxon>
        <taxon>Symbiodinium</taxon>
    </lineage>
</organism>
<feature type="region of interest" description="Disordered" evidence="2">
    <location>
        <begin position="137"/>
        <end position="162"/>
    </location>
</feature>
<feature type="transmembrane region" description="Helical" evidence="3">
    <location>
        <begin position="244"/>
        <end position="263"/>
    </location>
</feature>
<keyword evidence="3" id="KW-1133">Transmembrane helix</keyword>
<dbReference type="PANTHER" id="PTHR11439:SF463">
    <property type="entry name" value="REVERSE TRANSCRIPTASE TY1_COPIA-TYPE DOMAIN-CONTAINING PROTEIN"/>
    <property type="match status" value="1"/>
</dbReference>
<reference evidence="5 6" key="1">
    <citation type="submission" date="2016-02" db="EMBL/GenBank/DDBJ databases">
        <title>Genome analysis of coral dinoflagellate symbionts highlights evolutionary adaptations to a symbiotic lifestyle.</title>
        <authorList>
            <person name="Aranda M."/>
            <person name="Li Y."/>
            <person name="Liew Y.J."/>
            <person name="Baumgarten S."/>
            <person name="Simakov O."/>
            <person name="Wilson M."/>
            <person name="Piel J."/>
            <person name="Ashoor H."/>
            <person name="Bougouffa S."/>
            <person name="Bajic V.B."/>
            <person name="Ryu T."/>
            <person name="Ravasi T."/>
            <person name="Bayer T."/>
            <person name="Micklem G."/>
            <person name="Kim H."/>
            <person name="Bhak J."/>
            <person name="Lajeunesse T.C."/>
            <person name="Voolstra C.R."/>
        </authorList>
    </citation>
    <scope>NUCLEOTIDE SEQUENCE [LARGE SCALE GENOMIC DNA]</scope>
    <source>
        <strain evidence="5 6">CCMP2467</strain>
    </source>
</reference>
<feature type="region of interest" description="Disordered" evidence="2">
    <location>
        <begin position="1220"/>
        <end position="1239"/>
    </location>
</feature>
<sequence length="1698" mass="195193">MSGISWVWEPLVGAGRVPRAVVSNPPWAITGSGPQNTKVVRGYLPAPGTSLQGLWAPLPLCCAFPQLFCFEQPWLIAAPEGHRPRSQKDTQAWLDIGTLFQLAMGSPGQLKRVRIEAKARQELQVVRLAMGTPGQLVRPKVQAKARKKVTKVPKPMVNPGGQANANANQANTSGGANPRHLPPWARQFHLRRRLLEGGSIFNMVAEHPDSDLMGAMMLTIGGLRAKEARSVEYRRTFLEAAGKYLWLKVFLIIVIMVTSWFMVFEVNHTFGFPLHEDRMVMNREAEPKNESVKNASRHERSVAPVEEVPTGKSQEGDHVEMFTIWLTDLTAQNTQQIQALAQAIAGALNNDILAKINKVLHFRFDNKKSTQENILKFEEYIEEYEKVRTTKDKPTWMLAESTTPKAKASTKEKEKVMEKAEDTPKEKERIKAEAEEASTATKEKEKTKAEEKAKEKEKEKDMAKIAMFHMGDEPSSYPEVFELDEDEEEIELQTQNVDYSMIRTVVQLNKHLQEAVDKDEPGWHNTDSLVIVKHGNQENFENPSLMFREEHFPYRSTLVKEDGGWRAIEVSKKYRLRTVPFEAFGEGEKEVVTAISARPIPLWILGTPLDAQERSDQESYGRDYWRIDADKGELVRYHMVPRTVLFNPTGVSGCPVLLGDLEDERQTYGECIYSTELYEHEDNWRTDYEPLREHFRLPWCGQTRFRLKAEAAAEERNRGREHQEEEREDEEKKKDKKDEEMQQAPEDVPEAVEVFEESFFHEGVEYNAKKSSLKELQALCREYEVKTTGSKKQLLKRLATAVREDRLTKQYSQQQEHYRTYSVPAPEAPSEEEKQLHNLTHLPYKPWCPHCVAMKAREDPHTQSLKKASSSTDSSKPVVSFDFCYTSTTGSEESPAVTLVAVDNWIKAVVAVPCKRKGGMSNTAHLAEALVHFSTQLGYNSMVLKADNENAAKAVKDKVQKIRSPPDVDPTLLQKLDEAAIEKEIRSITKLVPILALANNWAIYSVDVKDAFLQENFERSKGIPSLYRLLQENEEGEKKVVAICIVHVDDLQFAGRVGTIEPILAQLKKKVTLQVEGPFLKEDEYQRGCSEVSVRFLKRKYIFENFELKIYSDSKYSKKLVDILNLQKKKTKNSPCTPACQEKDDSPELDEESSSQYRTCVGILLYVAHDRPDIQFAVRNLSTAMSRPTTRKRKELEHLALYLKGTADYSITHKKQSAGTSVLQKHQTADEEDDEAPQAQQEHLLEVFSDSDWAGDKQTRKSVSCATFYINGAFFYSYSRTQKSIALSSAEAEYMALTGYCGYKQQFEKEEYRYMQLFRSQRQLKHSQQVVLVVLVLVIVVMASVGVNFYVTENRNKKTKKRKSQKVNSDVDFSEYQAKKEELEEAKAKYSAKLEKRKKFEEEEEKFKEEEKLFGEKKKEVQKQEEKVQKLEEAVKERSVDLDVRSKSVESRLKEAEKFERKAEERMTGYDEERKEFAKKYIDEAKKDLQFDDLKLDYNALKDDLKYYKDYVRDADATLVKARLKLEDRRQKIRQLKETMGIALTESEKEDVPPEEQAQEKKEEKPAEETKQPKKKKGKRGEKEKQEEAPKEESGETQEGENRNQGTPDFEAKNKNTDIVEFTSLGYVWMFNRGTQEYKAKRTDRKGSSATENYSVKGRDLWNRVTEVYKKYNIWLNSADEVDQYLEKKEQEKIEKAV</sequence>
<feature type="compositionally biased region" description="Basic and acidic residues" evidence="2">
    <location>
        <begin position="1546"/>
        <end position="1572"/>
    </location>
</feature>
<evidence type="ECO:0000313" key="6">
    <source>
        <dbReference type="Proteomes" id="UP000186817"/>
    </source>
</evidence>
<feature type="region of interest" description="Disordered" evidence="2">
    <location>
        <begin position="1131"/>
        <end position="1153"/>
    </location>
</feature>
<evidence type="ECO:0000256" key="2">
    <source>
        <dbReference type="SAM" id="MobiDB-lite"/>
    </source>
</evidence>
<dbReference type="CDD" id="cd09272">
    <property type="entry name" value="RNase_HI_RT_Ty1"/>
    <property type="match status" value="1"/>
</dbReference>
<feature type="compositionally biased region" description="Basic and acidic residues" evidence="2">
    <location>
        <begin position="285"/>
        <end position="301"/>
    </location>
</feature>
<feature type="compositionally biased region" description="Basic and acidic residues" evidence="2">
    <location>
        <begin position="441"/>
        <end position="460"/>
    </location>
</feature>